<comment type="caution">
    <text evidence="1">The sequence shown here is derived from an EMBL/GenBank/DDBJ whole genome shotgun (WGS) entry which is preliminary data.</text>
</comment>
<sequence>MFQGPRTVTSALAHTLDVTNASLAPHESARLSALEQTVRDGLRDFRRTGQALSEIRDNEFYRASYESFEAYLQDRWGFTPPQASRLIDASDVAKVLDPLGIQAKNEAQARSYRAAAKVITDLEPEQQRVIARLVEAAAPDPQPDTEDDVPWDVPAAEVRIMASVVKKMQPDALVHHPDSGDEVPFDTLTNPERFEVIRTHVDQKTQAYREKQEAKANAPQAEKINWADWCLNTAATSLGHGQRLEITVEPDGSGAARAVARIVDGSTGEVLSAGGGAVTLKKAVLNLADELK</sequence>
<dbReference type="EMBL" id="BMPE01000007">
    <property type="protein sequence ID" value="GGL05409.1"/>
    <property type="molecule type" value="Genomic_DNA"/>
</dbReference>
<keyword evidence="2" id="KW-1185">Reference proteome</keyword>
<name>A0ABQ2FMR0_9DEIO</name>
<evidence type="ECO:0000313" key="2">
    <source>
        <dbReference type="Proteomes" id="UP000604341"/>
    </source>
</evidence>
<protein>
    <submittedName>
        <fullName evidence="1">Uncharacterized protein</fullName>
    </submittedName>
</protein>
<reference evidence="2" key="1">
    <citation type="journal article" date="2019" name="Int. J. Syst. Evol. Microbiol.">
        <title>The Global Catalogue of Microorganisms (GCM) 10K type strain sequencing project: providing services to taxonomists for standard genome sequencing and annotation.</title>
        <authorList>
            <consortium name="The Broad Institute Genomics Platform"/>
            <consortium name="The Broad Institute Genome Sequencing Center for Infectious Disease"/>
            <person name="Wu L."/>
            <person name="Ma J."/>
        </authorList>
    </citation>
    <scope>NUCLEOTIDE SEQUENCE [LARGE SCALE GENOMIC DNA]</scope>
    <source>
        <strain evidence="2">JCM 19173</strain>
    </source>
</reference>
<accession>A0ABQ2FMR0</accession>
<dbReference type="Proteomes" id="UP000604341">
    <property type="component" value="Unassembled WGS sequence"/>
</dbReference>
<gene>
    <name evidence="1" type="ORF">GCM10010844_25220</name>
</gene>
<evidence type="ECO:0000313" key="1">
    <source>
        <dbReference type="EMBL" id="GGL05409.1"/>
    </source>
</evidence>
<organism evidence="1 2">
    <name type="scientific">Deinococcus radiotolerans</name>
    <dbReference type="NCBI Taxonomy" id="1309407"/>
    <lineage>
        <taxon>Bacteria</taxon>
        <taxon>Thermotogati</taxon>
        <taxon>Deinococcota</taxon>
        <taxon>Deinococci</taxon>
        <taxon>Deinococcales</taxon>
        <taxon>Deinococcaceae</taxon>
        <taxon>Deinococcus</taxon>
    </lineage>
</organism>
<proteinExistence type="predicted"/>